<gene>
    <name evidence="1" type="ORF">SAMN02745117_01161</name>
</gene>
<dbReference type="Pfam" id="PF09614">
    <property type="entry name" value="Cas_Csy2"/>
    <property type="match status" value="1"/>
</dbReference>
<sequence>MNTEPAQEAQGLLIIPHLRIQNANALSSPMTHGFPAMTAWLGLMWALKRKLAEAQIPLALEKIGIICHWHEEQVQDGYVKTFRLTRNPVGKDGSTAAIVEEGRIHLDVTLIFQVHGGDAGNENNPVFQDDAQRRALAWTIRDIVSTMRIAGGTVLSNRPTPGQFITPSLLAVPETADEREKQFRHLRRRWLPGFALVSRDDLLQQRVQQLQEQDRNANALDAWLDLSRFNYRSHTDTQGKTTWKHDRPAGSGWIVPIPVGYGALSEAYKAGQVANARDQITPFRFVESLYSIGQWVSPHRLNTLRDLLWYASSQPAQGLYRCCNDYKPPASVNHGPMSDSPLEPAHNDAPIDASLSYLTIPALNPIAD</sequence>
<name>A0A1M4XYM2_9BURK</name>
<dbReference type="Proteomes" id="UP000184327">
    <property type="component" value="Unassembled WGS sequence"/>
</dbReference>
<dbReference type="STRING" id="1122156.SAMN02745117_01161"/>
<evidence type="ECO:0000313" key="1">
    <source>
        <dbReference type="EMBL" id="SHE98694.1"/>
    </source>
</evidence>
<dbReference type="CDD" id="cd09736">
    <property type="entry name" value="Csy2_I-F"/>
    <property type="match status" value="1"/>
</dbReference>
<dbReference type="NCBIfam" id="TIGR02565">
    <property type="entry name" value="cas_Csy2"/>
    <property type="match status" value="1"/>
</dbReference>
<organism evidence="1 2">
    <name type="scientific">Lampropedia hyalina DSM 16112</name>
    <dbReference type="NCBI Taxonomy" id="1122156"/>
    <lineage>
        <taxon>Bacteria</taxon>
        <taxon>Pseudomonadati</taxon>
        <taxon>Pseudomonadota</taxon>
        <taxon>Betaproteobacteria</taxon>
        <taxon>Burkholderiales</taxon>
        <taxon>Comamonadaceae</taxon>
        <taxon>Lampropedia</taxon>
    </lineage>
</organism>
<accession>A0A1M4XYM2</accession>
<dbReference type="OrthoDB" id="1550641at2"/>
<dbReference type="RefSeq" id="WP_073355687.1">
    <property type="nucleotide sequence ID" value="NZ_FQUZ01000010.1"/>
</dbReference>
<dbReference type="AlphaFoldDB" id="A0A1M4XYM2"/>
<evidence type="ECO:0000313" key="2">
    <source>
        <dbReference type="Proteomes" id="UP000184327"/>
    </source>
</evidence>
<reference evidence="1 2" key="1">
    <citation type="submission" date="2016-11" db="EMBL/GenBank/DDBJ databases">
        <authorList>
            <person name="Jaros S."/>
            <person name="Januszkiewicz K."/>
            <person name="Wedrychowicz H."/>
        </authorList>
    </citation>
    <scope>NUCLEOTIDE SEQUENCE [LARGE SCALE GENOMIC DNA]</scope>
    <source>
        <strain evidence="1 2">DSM 16112</strain>
    </source>
</reference>
<protein>
    <submittedName>
        <fullName evidence="1">CRISPR-associated protein, Csy2 family</fullName>
    </submittedName>
</protein>
<proteinExistence type="predicted"/>
<dbReference type="InterPro" id="IPR013398">
    <property type="entry name" value="CRISPR-assoc_prot_Csy2"/>
</dbReference>
<keyword evidence="2" id="KW-1185">Reference proteome</keyword>
<dbReference type="EMBL" id="FQUZ01000010">
    <property type="protein sequence ID" value="SHE98694.1"/>
    <property type="molecule type" value="Genomic_DNA"/>
</dbReference>